<evidence type="ECO:0000256" key="12">
    <source>
        <dbReference type="ARBA" id="ARBA00023136"/>
    </source>
</evidence>
<feature type="compositionally biased region" description="Acidic residues" evidence="15">
    <location>
        <begin position="283"/>
        <end position="293"/>
    </location>
</feature>
<dbReference type="GO" id="GO:0016298">
    <property type="term" value="F:lipase activity"/>
    <property type="evidence" value="ECO:0007669"/>
    <property type="project" value="TreeGrafter"/>
</dbReference>
<dbReference type="Gene3D" id="3.40.50.1820">
    <property type="entry name" value="alpha/beta hydrolase"/>
    <property type="match status" value="1"/>
</dbReference>
<evidence type="ECO:0000313" key="17">
    <source>
        <dbReference type="EMBL" id="SAL99124.1"/>
    </source>
</evidence>
<dbReference type="OMA" id="SENESYH"/>
<keyword evidence="11" id="KW-0443">Lipid metabolism</keyword>
<evidence type="ECO:0000256" key="5">
    <source>
        <dbReference type="ARBA" id="ARBA00022692"/>
    </source>
</evidence>
<keyword evidence="8" id="KW-0106">Calcium</keyword>
<organism evidence="17">
    <name type="scientific">Absidia glauca</name>
    <name type="common">Pin mould</name>
    <dbReference type="NCBI Taxonomy" id="4829"/>
    <lineage>
        <taxon>Eukaryota</taxon>
        <taxon>Fungi</taxon>
        <taxon>Fungi incertae sedis</taxon>
        <taxon>Mucoromycota</taxon>
        <taxon>Mucoromycotina</taxon>
        <taxon>Mucoromycetes</taxon>
        <taxon>Mucorales</taxon>
        <taxon>Cunninghamellaceae</taxon>
        <taxon>Absidia</taxon>
    </lineage>
</organism>
<evidence type="ECO:0000256" key="3">
    <source>
        <dbReference type="ARBA" id="ARBA00022475"/>
    </source>
</evidence>
<evidence type="ECO:0000256" key="4">
    <source>
        <dbReference type="ARBA" id="ARBA00022553"/>
    </source>
</evidence>
<dbReference type="InterPro" id="IPR000008">
    <property type="entry name" value="C2_dom"/>
</dbReference>
<dbReference type="InParanoid" id="A0A163JG59"/>
<dbReference type="EMBL" id="LT552482">
    <property type="protein sequence ID" value="SAL99124.1"/>
    <property type="molecule type" value="Genomic_DNA"/>
</dbReference>
<keyword evidence="4" id="KW-0597">Phosphoprotein</keyword>
<comment type="cofactor">
    <cofactor evidence="1">
        <name>Ca(2+)</name>
        <dbReference type="ChEBI" id="CHEBI:29108"/>
    </cofactor>
</comment>
<dbReference type="PANTHER" id="PTHR45792:SF8">
    <property type="entry name" value="DIACYLGLYCEROL LIPASE-ALPHA"/>
    <property type="match status" value="1"/>
</dbReference>
<feature type="domain" description="C2" evidence="16">
    <location>
        <begin position="5"/>
        <end position="123"/>
    </location>
</feature>
<evidence type="ECO:0000256" key="2">
    <source>
        <dbReference type="ARBA" id="ARBA00004651"/>
    </source>
</evidence>
<dbReference type="PANTHER" id="PTHR45792">
    <property type="entry name" value="DIACYLGLYCEROL LIPASE HOMOLOG-RELATED"/>
    <property type="match status" value="1"/>
</dbReference>
<keyword evidence="18" id="KW-1185">Reference proteome</keyword>
<dbReference type="CDD" id="cd00519">
    <property type="entry name" value="Lipase_3"/>
    <property type="match status" value="1"/>
</dbReference>
<keyword evidence="5" id="KW-0812">Transmembrane</keyword>
<evidence type="ECO:0000256" key="7">
    <source>
        <dbReference type="ARBA" id="ARBA00022801"/>
    </source>
</evidence>
<evidence type="ECO:0000313" key="18">
    <source>
        <dbReference type="Proteomes" id="UP000078561"/>
    </source>
</evidence>
<feature type="region of interest" description="Disordered" evidence="15">
    <location>
        <begin position="198"/>
        <end position="247"/>
    </location>
</feature>
<feature type="region of interest" description="Disordered" evidence="15">
    <location>
        <begin position="273"/>
        <end position="338"/>
    </location>
</feature>
<evidence type="ECO:0000256" key="6">
    <source>
        <dbReference type="ARBA" id="ARBA00022723"/>
    </source>
</evidence>
<gene>
    <name evidence="17" type="primary">ABSGL_04705.1 scaffold 5764</name>
</gene>
<evidence type="ECO:0000256" key="8">
    <source>
        <dbReference type="ARBA" id="ARBA00022837"/>
    </source>
</evidence>
<evidence type="ECO:0000256" key="1">
    <source>
        <dbReference type="ARBA" id="ARBA00001913"/>
    </source>
</evidence>
<dbReference type="Proteomes" id="UP000078561">
    <property type="component" value="Unassembled WGS sequence"/>
</dbReference>
<proteinExistence type="predicted"/>
<sequence length="768" mass="86081">MASNDPVTVNTSNPWDPSTLPPGILRLQILDYELNNIPVKKPYFVITLGDQTQQTLVGESSPTTQATFDLVVDFHAQLFGTLQLDLYDSNKWLSDRHIGRTEFRISLLETMPACFTNYYEIWEKQLSSGASSSVGQEMACKNNLGVLQLRLAYHYQTAAAAVTTSTTVTATTEVAAGQMLLTETQDQLPRRLSDLLIPGMSQHHNSGDDDDDDNEYGDYQSGGTGFEDNDNSCSGIIQRPPGATNLVEKEAMDADLKRYARYQRQRNKLLDTDGEYQSILNENDSDDDEEEDINGPTQQPGFIPTDRKPTRGSSNASLTDRASVDKQQDTNVDQDNGKDNRQVLRAIGKLLSQFGQGLELSNLQILSGFNLLEKYYAQLPRSQDRDIVLDLKQVELMGHFWKFALASYGWKGLNFLGRGNGVFSDGWRDNSDALSIVEYLSIPKADLLAYEFRSAEAFRPSYFIAWDRSTDAIVLSIRGTMSVSDTLTDLVCTYEPWRGGIVHSGMKESAMWFVRNVAPQLLVYCQQYSVSNLYIIGHSLGSATASILTMLLMDYSDEFKEKCGGGFNMECFGYAPACCLDLSLAEAYKDRIHSFVSADDIVSKLSYGSMMTLKDMIIAGAEATKLVGPKSSEGDRYQLAFDRINKVRDRCLKSKENPRLYVAGQIYQFWLDPVDGHDTRVVIEKTNARQVCGEVIVQRSVIGDHLPSNFDLAVKRCRETLMRRNGQNQQQQQQQQRTTTSLSTDDLWHQFSALKCDSQEASKEKEPQ</sequence>
<dbReference type="SUPFAM" id="SSF53474">
    <property type="entry name" value="alpha/beta-Hydrolases"/>
    <property type="match status" value="1"/>
</dbReference>
<dbReference type="OrthoDB" id="438440at2759"/>
<dbReference type="PROSITE" id="PS50004">
    <property type="entry name" value="C2"/>
    <property type="match status" value="1"/>
</dbReference>
<keyword evidence="10" id="KW-1133">Transmembrane helix</keyword>
<dbReference type="GO" id="GO:0019369">
    <property type="term" value="P:arachidonate metabolic process"/>
    <property type="evidence" value="ECO:0007669"/>
    <property type="project" value="TreeGrafter"/>
</dbReference>
<keyword evidence="7" id="KW-0378">Hydrolase</keyword>
<reference evidence="17" key="1">
    <citation type="submission" date="2016-04" db="EMBL/GenBank/DDBJ databases">
        <authorList>
            <person name="Evans L.H."/>
            <person name="Alamgir A."/>
            <person name="Owens N."/>
            <person name="Weber N.D."/>
            <person name="Virtaneva K."/>
            <person name="Barbian K."/>
            <person name="Babar A."/>
            <person name="Rosenke K."/>
        </authorList>
    </citation>
    <scope>NUCLEOTIDE SEQUENCE [LARGE SCALE GENOMIC DNA]</scope>
    <source>
        <strain evidence="17">CBS 101.48</strain>
    </source>
</reference>
<evidence type="ECO:0000256" key="10">
    <source>
        <dbReference type="ARBA" id="ARBA00022989"/>
    </source>
</evidence>
<keyword evidence="3" id="KW-1003">Cell membrane</keyword>
<dbReference type="AlphaFoldDB" id="A0A163JG59"/>
<dbReference type="InterPro" id="IPR035892">
    <property type="entry name" value="C2_domain_sf"/>
</dbReference>
<feature type="compositionally biased region" description="Polar residues" evidence="15">
    <location>
        <begin position="311"/>
        <end position="320"/>
    </location>
</feature>
<comment type="catalytic activity">
    <reaction evidence="13">
        <text>a 1,2-diacyl-sn-glycerol + H2O = a 2-acylglycerol + a fatty acid + H(+)</text>
        <dbReference type="Rhea" id="RHEA:33275"/>
        <dbReference type="ChEBI" id="CHEBI:15377"/>
        <dbReference type="ChEBI" id="CHEBI:15378"/>
        <dbReference type="ChEBI" id="CHEBI:17389"/>
        <dbReference type="ChEBI" id="CHEBI:17815"/>
        <dbReference type="ChEBI" id="CHEBI:28868"/>
        <dbReference type="EC" id="3.1.1.116"/>
    </reaction>
    <physiologicalReaction direction="left-to-right" evidence="13">
        <dbReference type="Rhea" id="RHEA:33276"/>
    </physiologicalReaction>
</comment>
<dbReference type="InterPro" id="IPR029058">
    <property type="entry name" value="AB_hydrolase_fold"/>
</dbReference>
<name>A0A163JG59_ABSGL</name>
<dbReference type="GO" id="GO:0046340">
    <property type="term" value="P:diacylglycerol catabolic process"/>
    <property type="evidence" value="ECO:0007669"/>
    <property type="project" value="TreeGrafter"/>
</dbReference>
<dbReference type="InterPro" id="IPR002921">
    <property type="entry name" value="Fungal_lipase-type"/>
</dbReference>
<evidence type="ECO:0000256" key="13">
    <source>
        <dbReference type="ARBA" id="ARBA00024531"/>
    </source>
</evidence>
<keyword evidence="12" id="KW-0472">Membrane</keyword>
<dbReference type="GO" id="GO:0046872">
    <property type="term" value="F:metal ion binding"/>
    <property type="evidence" value="ECO:0007669"/>
    <property type="project" value="UniProtKB-KW"/>
</dbReference>
<protein>
    <recommendedName>
        <fullName evidence="14">sn-1-specific diacylglycerol lipase</fullName>
        <ecNumber evidence="14">3.1.1.116</ecNumber>
    </recommendedName>
</protein>
<dbReference type="InterPro" id="IPR052214">
    <property type="entry name" value="DAG_Lipase-Related"/>
</dbReference>
<keyword evidence="6" id="KW-0479">Metal-binding</keyword>
<comment type="subcellular location">
    <subcellularLocation>
        <location evidence="2">Cell membrane</location>
        <topology evidence="2">Multi-pass membrane protein</topology>
    </subcellularLocation>
</comment>
<evidence type="ECO:0000256" key="15">
    <source>
        <dbReference type="SAM" id="MobiDB-lite"/>
    </source>
</evidence>
<feature type="compositionally biased region" description="Low complexity" evidence="15">
    <location>
        <begin position="727"/>
        <end position="736"/>
    </location>
</feature>
<evidence type="ECO:0000256" key="11">
    <source>
        <dbReference type="ARBA" id="ARBA00023098"/>
    </source>
</evidence>
<evidence type="ECO:0000256" key="9">
    <source>
        <dbReference type="ARBA" id="ARBA00022963"/>
    </source>
</evidence>
<dbReference type="SUPFAM" id="SSF49562">
    <property type="entry name" value="C2 domain (Calcium/lipid-binding domain, CaLB)"/>
    <property type="match status" value="1"/>
</dbReference>
<dbReference type="Pfam" id="PF01764">
    <property type="entry name" value="Lipase_3"/>
    <property type="match status" value="1"/>
</dbReference>
<evidence type="ECO:0000256" key="14">
    <source>
        <dbReference type="ARBA" id="ARBA00026104"/>
    </source>
</evidence>
<accession>A0A163JG59</accession>
<dbReference type="GO" id="GO:0005886">
    <property type="term" value="C:plasma membrane"/>
    <property type="evidence" value="ECO:0007669"/>
    <property type="project" value="UniProtKB-SubCell"/>
</dbReference>
<dbReference type="EC" id="3.1.1.116" evidence="14"/>
<feature type="region of interest" description="Disordered" evidence="15">
    <location>
        <begin position="723"/>
        <end position="742"/>
    </location>
</feature>
<evidence type="ECO:0000259" key="16">
    <source>
        <dbReference type="PROSITE" id="PS50004"/>
    </source>
</evidence>
<keyword evidence="9" id="KW-0442">Lipid degradation</keyword>